<keyword evidence="2" id="KW-0238">DNA-binding</keyword>
<evidence type="ECO:0000256" key="3">
    <source>
        <dbReference type="ARBA" id="ARBA00023163"/>
    </source>
</evidence>
<organism evidence="5 6">
    <name type="scientific">Massilia pinisoli</name>
    <dbReference type="NCBI Taxonomy" id="1772194"/>
    <lineage>
        <taxon>Bacteria</taxon>
        <taxon>Pseudomonadati</taxon>
        <taxon>Pseudomonadota</taxon>
        <taxon>Betaproteobacteria</taxon>
        <taxon>Burkholderiales</taxon>
        <taxon>Oxalobacteraceae</taxon>
        <taxon>Telluria group</taxon>
        <taxon>Massilia</taxon>
    </lineage>
</organism>
<dbReference type="Gene3D" id="1.10.10.10">
    <property type="entry name" value="Winged helix-like DNA-binding domain superfamily/Winged helix DNA-binding domain"/>
    <property type="match status" value="1"/>
</dbReference>
<reference evidence="5 6" key="1">
    <citation type="submission" date="2022-08" db="EMBL/GenBank/DDBJ databases">
        <title>Reclassification of Massilia species as members of the genera Telluria, Duganella, Pseudoduganella, Mokoshia gen. nov. and Zemynaea gen. nov. using orthogonal and non-orthogonal genome-based approaches.</title>
        <authorList>
            <person name="Bowman J.P."/>
        </authorList>
    </citation>
    <scope>NUCLEOTIDE SEQUENCE [LARGE SCALE GENOMIC DNA]</scope>
    <source>
        <strain evidence="5 6">JCM 31316</strain>
    </source>
</reference>
<comment type="caution">
    <text evidence="5">The sequence shown here is derived from an EMBL/GenBank/DDBJ whole genome shotgun (WGS) entry which is preliminary data.</text>
</comment>
<dbReference type="SUPFAM" id="SSF46785">
    <property type="entry name" value="Winged helix' DNA-binding domain"/>
    <property type="match status" value="1"/>
</dbReference>
<accession>A0ABT1ZY75</accession>
<keyword evidence="3" id="KW-0804">Transcription</keyword>
<dbReference type="PANTHER" id="PTHR33204">
    <property type="entry name" value="TRANSCRIPTIONAL REGULATOR, MARR FAMILY"/>
    <property type="match status" value="1"/>
</dbReference>
<proteinExistence type="predicted"/>
<dbReference type="InterPro" id="IPR036388">
    <property type="entry name" value="WH-like_DNA-bd_sf"/>
</dbReference>
<dbReference type="InterPro" id="IPR002577">
    <property type="entry name" value="HTH_HxlR"/>
</dbReference>
<evidence type="ECO:0000256" key="1">
    <source>
        <dbReference type="ARBA" id="ARBA00023015"/>
    </source>
</evidence>
<keyword evidence="1" id="KW-0805">Transcription regulation</keyword>
<dbReference type="Proteomes" id="UP001204151">
    <property type="component" value="Unassembled WGS sequence"/>
</dbReference>
<dbReference type="PANTHER" id="PTHR33204:SF29">
    <property type="entry name" value="TRANSCRIPTIONAL REGULATOR"/>
    <property type="match status" value="1"/>
</dbReference>
<dbReference type="EMBL" id="JANUGW010000026">
    <property type="protein sequence ID" value="MCS0584872.1"/>
    <property type="molecule type" value="Genomic_DNA"/>
</dbReference>
<protein>
    <submittedName>
        <fullName evidence="5">Helix-turn-helix transcriptional regulator</fullName>
    </submittedName>
</protein>
<feature type="domain" description="HTH hxlR-type" evidence="4">
    <location>
        <begin position="12"/>
        <end position="111"/>
    </location>
</feature>
<dbReference type="Pfam" id="PF01638">
    <property type="entry name" value="HxlR"/>
    <property type="match status" value="1"/>
</dbReference>
<gene>
    <name evidence="5" type="ORF">NX784_25110</name>
</gene>
<evidence type="ECO:0000256" key="2">
    <source>
        <dbReference type="ARBA" id="ARBA00023125"/>
    </source>
</evidence>
<keyword evidence="6" id="KW-1185">Reference proteome</keyword>
<name>A0ABT1ZY75_9BURK</name>
<evidence type="ECO:0000259" key="4">
    <source>
        <dbReference type="PROSITE" id="PS51118"/>
    </source>
</evidence>
<dbReference type="PROSITE" id="PS51118">
    <property type="entry name" value="HTH_HXLR"/>
    <property type="match status" value="1"/>
</dbReference>
<evidence type="ECO:0000313" key="6">
    <source>
        <dbReference type="Proteomes" id="UP001204151"/>
    </source>
</evidence>
<sequence>MSTRRTTHDYFCSIEVAVDCISGKWKPTIIYYLKNGPLRFTDVVRLIPRASRKVLTAQLRELEADGLVHREALDDEVPKGVEYSLTEASRTLLPVLQSLHEWGVGHARRNGIDLRLPEQDRST</sequence>
<dbReference type="InterPro" id="IPR036390">
    <property type="entry name" value="WH_DNA-bd_sf"/>
</dbReference>
<dbReference type="RefSeq" id="WP_258819419.1">
    <property type="nucleotide sequence ID" value="NZ_JANUGW010000026.1"/>
</dbReference>
<evidence type="ECO:0000313" key="5">
    <source>
        <dbReference type="EMBL" id="MCS0584872.1"/>
    </source>
</evidence>